<dbReference type="Pfam" id="PF13439">
    <property type="entry name" value="Glyco_transf_4"/>
    <property type="match status" value="1"/>
</dbReference>
<dbReference type="EMBL" id="CP002558">
    <property type="protein sequence ID" value="AEE26795.1"/>
    <property type="molecule type" value="Genomic_DNA"/>
</dbReference>
<proteinExistence type="predicted"/>
<evidence type="ECO:0000313" key="4">
    <source>
        <dbReference type="Proteomes" id="UP000008303"/>
    </source>
</evidence>
<evidence type="ECO:0000259" key="2">
    <source>
        <dbReference type="Pfam" id="PF13439"/>
    </source>
</evidence>
<dbReference type="PATRIC" id="fig|676032.3.peg.1503"/>
<dbReference type="SUPFAM" id="SSF53756">
    <property type="entry name" value="UDP-Glycosyltransferase/glycogen phosphorylase"/>
    <property type="match status" value="1"/>
</dbReference>
<feature type="domain" description="Glycosyltransferase subfamily 4-like N-terminal" evidence="2">
    <location>
        <begin position="22"/>
        <end position="203"/>
    </location>
</feature>
<dbReference type="eggNOG" id="COG0438">
    <property type="taxonomic scope" value="Bacteria"/>
</dbReference>
<dbReference type="PANTHER" id="PTHR45947">
    <property type="entry name" value="SULFOQUINOVOSYL TRANSFERASE SQD2"/>
    <property type="match status" value="1"/>
</dbReference>
<reference evidence="4" key="1">
    <citation type="journal article" date="2011" name="Appl. Environ. Microbiol.">
        <title>Common ancestry and novel genetic traits of Francisella novicida-like isolates from North America and Australia as revealed by comparative genomic analyses.</title>
        <authorList>
            <person name="Siddaramappa S."/>
            <person name="Challacombe J.F."/>
            <person name="Petersen J.M."/>
            <person name="Pillai S."/>
            <person name="Hogg G."/>
            <person name="Kuske C.R."/>
        </authorList>
    </citation>
    <scope>NUCLEOTIDE SEQUENCE [LARGE SCALE GENOMIC DNA]</scope>
    <source>
        <strain evidence="4">3523</strain>
    </source>
</reference>
<protein>
    <submittedName>
        <fullName evidence="3">Putative glycosyltransferase</fullName>
    </submittedName>
</protein>
<dbReference type="AlphaFoldDB" id="F4BH51"/>
<keyword evidence="3" id="KW-0808">Transferase</keyword>
<evidence type="ECO:0000313" key="3">
    <source>
        <dbReference type="EMBL" id="AEE26795.1"/>
    </source>
</evidence>
<dbReference type="HOGENOM" id="CLU_009583_11_7_6"/>
<dbReference type="PANTHER" id="PTHR45947:SF3">
    <property type="entry name" value="SULFOQUINOVOSYL TRANSFERASE SQD2"/>
    <property type="match status" value="1"/>
</dbReference>
<dbReference type="Pfam" id="PF00534">
    <property type="entry name" value="Glycos_transf_1"/>
    <property type="match status" value="1"/>
</dbReference>
<dbReference type="InterPro" id="IPR028098">
    <property type="entry name" value="Glyco_trans_4-like_N"/>
</dbReference>
<sequence>MNVLFLTIGGVSNISDNAVYPDLLRYFSDQGHSVYVVCQLERRLGKPTQISKECGITVLRVKTGNITKVNIIEKGLSTFLIGYHFKRAIRKFFKDIEFDLILYSTPPITIANTVSSIKKKYKSFSYLMLKDIFPQNAIDLRILSYSGWKSIFTKYFRRKEIQLYKSSDFIGCMSEANKRYLLQHNTYIDSKKVSICPNTINPANIKNKSQSLLRKEFNIPENKTVFIYGGNFGKPQNVEYIIEVLKKNNKDDRHFVLCGSGTDFYKLEDYLRHNQQNVSILKSLPKEEYFDLLCACDVGLIFLDFRFTIPNIPSRILDYMNYGLPVLASTDEATDLKQIIEEGEFGWWCRSDDSEQFSNIVDQICLNKQELEIKGKQGRKYLEQHFVTSIAYNKIIEAFKKGS</sequence>
<dbReference type="RefSeq" id="WP_014548776.1">
    <property type="nucleotide sequence ID" value="NC_017449.1"/>
</dbReference>
<dbReference type="InterPro" id="IPR001296">
    <property type="entry name" value="Glyco_trans_1"/>
</dbReference>
<gene>
    <name evidence="3" type="ordered locus">FN3523_1492</name>
</gene>
<dbReference type="InterPro" id="IPR050194">
    <property type="entry name" value="Glycosyltransferase_grp1"/>
</dbReference>
<dbReference type="Gene3D" id="3.40.50.2000">
    <property type="entry name" value="Glycogen Phosphorylase B"/>
    <property type="match status" value="2"/>
</dbReference>
<feature type="domain" description="Glycosyl transferase family 1" evidence="1">
    <location>
        <begin position="213"/>
        <end position="380"/>
    </location>
</feature>
<dbReference type="CDD" id="cd03794">
    <property type="entry name" value="GT4_WbuB-like"/>
    <property type="match status" value="1"/>
</dbReference>
<dbReference type="Proteomes" id="UP000008303">
    <property type="component" value="Chromosome"/>
</dbReference>
<dbReference type="GO" id="GO:0016757">
    <property type="term" value="F:glycosyltransferase activity"/>
    <property type="evidence" value="ECO:0007669"/>
    <property type="project" value="InterPro"/>
</dbReference>
<accession>F4BH51</accession>
<name>F4BH51_9GAMM</name>
<dbReference type="KEGG" id="fcn:FN3523_1492"/>
<organism evidence="3 4">
    <name type="scientific">Francisella hispaniensis</name>
    <dbReference type="NCBI Taxonomy" id="622488"/>
    <lineage>
        <taxon>Bacteria</taxon>
        <taxon>Pseudomonadati</taxon>
        <taxon>Pseudomonadota</taxon>
        <taxon>Gammaproteobacteria</taxon>
        <taxon>Thiotrichales</taxon>
        <taxon>Francisellaceae</taxon>
        <taxon>Francisella</taxon>
    </lineage>
</organism>
<evidence type="ECO:0000259" key="1">
    <source>
        <dbReference type="Pfam" id="PF00534"/>
    </source>
</evidence>